<dbReference type="PANTHER" id="PTHR11814">
    <property type="entry name" value="SULFATE TRANSPORTER"/>
    <property type="match status" value="1"/>
</dbReference>
<protein>
    <recommendedName>
        <fullName evidence="6">SLC26A/SulP transporter domain-containing protein</fullName>
    </recommendedName>
</protein>
<evidence type="ECO:0000256" key="2">
    <source>
        <dbReference type="ARBA" id="ARBA00022692"/>
    </source>
</evidence>
<sequence length="95" mass="10451">QVAGGVSAVVILIIILKAGELFESLPKAILASVVVVNLKGIFKQFQDIPILWRSNKIDLMVWVVTFIATILLNLDLGLAVSVAFSLLMVIFRTQW</sequence>
<evidence type="ECO:0000256" key="4">
    <source>
        <dbReference type="ARBA" id="ARBA00023136"/>
    </source>
</evidence>
<evidence type="ECO:0000256" key="3">
    <source>
        <dbReference type="ARBA" id="ARBA00022989"/>
    </source>
</evidence>
<organism evidence="7 8">
    <name type="scientific">Engystomops pustulosus</name>
    <name type="common">Tungara frog</name>
    <name type="synonym">Physalaemus pustulosus</name>
    <dbReference type="NCBI Taxonomy" id="76066"/>
    <lineage>
        <taxon>Eukaryota</taxon>
        <taxon>Metazoa</taxon>
        <taxon>Chordata</taxon>
        <taxon>Craniata</taxon>
        <taxon>Vertebrata</taxon>
        <taxon>Euteleostomi</taxon>
        <taxon>Amphibia</taxon>
        <taxon>Batrachia</taxon>
        <taxon>Anura</taxon>
        <taxon>Neobatrachia</taxon>
        <taxon>Hyloidea</taxon>
        <taxon>Leptodactylidae</taxon>
        <taxon>Leiuperinae</taxon>
        <taxon>Engystomops</taxon>
    </lineage>
</organism>
<gene>
    <name evidence="7" type="ORF">GDO81_029747</name>
</gene>
<accession>A0AAV6YJ33</accession>
<evidence type="ECO:0000259" key="6">
    <source>
        <dbReference type="Pfam" id="PF00916"/>
    </source>
</evidence>
<keyword evidence="2 5" id="KW-0812">Transmembrane</keyword>
<evidence type="ECO:0000313" key="7">
    <source>
        <dbReference type="EMBL" id="KAG8534995.1"/>
    </source>
</evidence>
<keyword evidence="8" id="KW-1185">Reference proteome</keyword>
<evidence type="ECO:0000256" key="5">
    <source>
        <dbReference type="SAM" id="Phobius"/>
    </source>
</evidence>
<reference evidence="7" key="1">
    <citation type="thesis" date="2020" institute="ProQuest LLC" country="789 East Eisenhower Parkway, Ann Arbor, MI, USA">
        <title>Comparative Genomics and Chromosome Evolution.</title>
        <authorList>
            <person name="Mudd A.B."/>
        </authorList>
    </citation>
    <scope>NUCLEOTIDE SEQUENCE</scope>
    <source>
        <strain evidence="7">237g6f4</strain>
        <tissue evidence="7">Blood</tissue>
    </source>
</reference>
<dbReference type="GO" id="GO:0055085">
    <property type="term" value="P:transmembrane transport"/>
    <property type="evidence" value="ECO:0007669"/>
    <property type="project" value="InterPro"/>
</dbReference>
<evidence type="ECO:0000256" key="1">
    <source>
        <dbReference type="ARBA" id="ARBA00004141"/>
    </source>
</evidence>
<name>A0AAV6YJ33_ENGPU</name>
<proteinExistence type="predicted"/>
<dbReference type="EMBL" id="WNYA01082596">
    <property type="protein sequence ID" value="KAG8534995.1"/>
    <property type="molecule type" value="Genomic_DNA"/>
</dbReference>
<dbReference type="GO" id="GO:0016020">
    <property type="term" value="C:membrane"/>
    <property type="evidence" value="ECO:0007669"/>
    <property type="project" value="UniProtKB-SubCell"/>
</dbReference>
<feature type="transmembrane region" description="Helical" evidence="5">
    <location>
        <begin position="59"/>
        <end position="91"/>
    </location>
</feature>
<dbReference type="InterPro" id="IPR001902">
    <property type="entry name" value="SLC26A/SulP_fam"/>
</dbReference>
<dbReference type="Proteomes" id="UP000824782">
    <property type="component" value="Unassembled WGS sequence"/>
</dbReference>
<feature type="domain" description="SLC26A/SulP transporter" evidence="6">
    <location>
        <begin position="1"/>
        <end position="65"/>
    </location>
</feature>
<keyword evidence="4 5" id="KW-0472">Membrane</keyword>
<keyword evidence="3 5" id="KW-1133">Transmembrane helix</keyword>
<evidence type="ECO:0000313" key="8">
    <source>
        <dbReference type="Proteomes" id="UP000824782"/>
    </source>
</evidence>
<dbReference type="Pfam" id="PF00916">
    <property type="entry name" value="Sulfate_transp"/>
    <property type="match status" value="1"/>
</dbReference>
<feature type="non-terminal residue" evidence="7">
    <location>
        <position position="1"/>
    </location>
</feature>
<comment type="subcellular location">
    <subcellularLocation>
        <location evidence="1">Membrane</location>
        <topology evidence="1">Multi-pass membrane protein</topology>
    </subcellularLocation>
</comment>
<dbReference type="InterPro" id="IPR011547">
    <property type="entry name" value="SLC26A/SulP_dom"/>
</dbReference>
<dbReference type="AlphaFoldDB" id="A0AAV6YJ33"/>
<comment type="caution">
    <text evidence="7">The sequence shown here is derived from an EMBL/GenBank/DDBJ whole genome shotgun (WGS) entry which is preliminary data.</text>
</comment>